<gene>
    <name evidence="2" type="ORF">ES674_03845</name>
</gene>
<keyword evidence="3" id="KW-1185">Reference proteome</keyword>
<dbReference type="RefSeq" id="WP_148402654.1">
    <property type="nucleotide sequence ID" value="NZ_VSKK01000001.1"/>
</dbReference>
<dbReference type="EMBL" id="VSKK01000001">
    <property type="protein sequence ID" value="TYB78917.1"/>
    <property type="molecule type" value="Genomic_DNA"/>
</dbReference>
<comment type="caution">
    <text evidence="2">The sequence shown here is derived from an EMBL/GenBank/DDBJ whole genome shotgun (WGS) entry which is preliminary data.</text>
</comment>
<dbReference type="Pfam" id="PF20448">
    <property type="entry name" value="DUF6705"/>
    <property type="match status" value="1"/>
</dbReference>
<feature type="domain" description="DUF6705" evidence="1">
    <location>
        <begin position="1"/>
        <end position="196"/>
    </location>
</feature>
<dbReference type="Proteomes" id="UP000323720">
    <property type="component" value="Unassembled WGS sequence"/>
</dbReference>
<sequence>MKTILITLTLLLGINIYSQNPAPIPSVIENICSGLTEEDVPNYTYFSDLNGTFNDYIGTWKWENGNQIVVFELTKVTQKYFPEYKIFEDYMIGNYSYSTDSGNSFIVNSIISPVNENPSENPMYTSCVEDGKLIFIFNDIILNKGYCYATFEFLSGNLNQLNVKIENPKEIPGRFDGEPAYNYNFTLPTELIVIKQ</sequence>
<reference evidence="2 3" key="1">
    <citation type="submission" date="2019-08" db="EMBL/GenBank/DDBJ databases">
        <title>Genomes of Antarctic Bizionia species.</title>
        <authorList>
            <person name="Bowman J.P."/>
        </authorList>
    </citation>
    <scope>NUCLEOTIDE SEQUENCE [LARGE SCALE GENOMIC DNA]</scope>
    <source>
        <strain evidence="2 3">ADA-4</strain>
    </source>
</reference>
<dbReference type="InterPro" id="IPR046551">
    <property type="entry name" value="DUF6705"/>
</dbReference>
<organism evidence="2 3">
    <name type="scientific">Bizionia myxarmorum</name>
    <dbReference type="NCBI Taxonomy" id="291186"/>
    <lineage>
        <taxon>Bacteria</taxon>
        <taxon>Pseudomonadati</taxon>
        <taxon>Bacteroidota</taxon>
        <taxon>Flavobacteriia</taxon>
        <taxon>Flavobacteriales</taxon>
        <taxon>Flavobacteriaceae</taxon>
        <taxon>Bizionia</taxon>
    </lineage>
</organism>
<dbReference type="AlphaFoldDB" id="A0A5D0RBM1"/>
<evidence type="ECO:0000313" key="3">
    <source>
        <dbReference type="Proteomes" id="UP000323720"/>
    </source>
</evidence>
<evidence type="ECO:0000259" key="1">
    <source>
        <dbReference type="Pfam" id="PF20448"/>
    </source>
</evidence>
<proteinExistence type="predicted"/>
<accession>A0A5D0RBM1</accession>
<protein>
    <recommendedName>
        <fullName evidence="1">DUF6705 domain-containing protein</fullName>
    </recommendedName>
</protein>
<name>A0A5D0RBM1_9FLAO</name>
<evidence type="ECO:0000313" key="2">
    <source>
        <dbReference type="EMBL" id="TYB78917.1"/>
    </source>
</evidence>
<dbReference type="OrthoDB" id="1261237at2"/>